<reference evidence="1" key="1">
    <citation type="submission" date="2018-09" db="EMBL/GenBank/DDBJ databases">
        <title>whole genome sequence of T. equiperdum IVM-t1 strain.</title>
        <authorList>
            <person name="Suganuma K."/>
        </authorList>
    </citation>
    <scope>NUCLEOTIDE SEQUENCE [LARGE SCALE GENOMIC DNA]</scope>
    <source>
        <strain evidence="1">IVM-t1</strain>
    </source>
</reference>
<accession>A0A3L6KYV4</accession>
<evidence type="ECO:0000313" key="1">
    <source>
        <dbReference type="EMBL" id="RHW69552.1"/>
    </source>
</evidence>
<dbReference type="EMBL" id="QSBY01000010">
    <property type="protein sequence ID" value="RHW69552.1"/>
    <property type="molecule type" value="Genomic_DNA"/>
</dbReference>
<protein>
    <submittedName>
        <fullName evidence="1">Uncharacterized protein</fullName>
    </submittedName>
</protein>
<dbReference type="AlphaFoldDB" id="A0A3L6KYV4"/>
<name>A0A3L6KYV4_9TRYP</name>
<comment type="caution">
    <text evidence="1">The sequence shown here is derived from an EMBL/GenBank/DDBJ whole genome shotgun (WGS) entry which is preliminary data.</text>
</comment>
<gene>
    <name evidence="1" type="ORF">DPX39_100126800</name>
</gene>
<dbReference type="Proteomes" id="UP000266743">
    <property type="component" value="Chromosome 10"/>
</dbReference>
<proteinExistence type="predicted"/>
<organism evidence="1">
    <name type="scientific">Trypanosoma brucei equiperdum</name>
    <dbReference type="NCBI Taxonomy" id="630700"/>
    <lineage>
        <taxon>Eukaryota</taxon>
        <taxon>Discoba</taxon>
        <taxon>Euglenozoa</taxon>
        <taxon>Kinetoplastea</taxon>
        <taxon>Metakinetoplastina</taxon>
        <taxon>Trypanosomatida</taxon>
        <taxon>Trypanosomatidae</taxon>
        <taxon>Trypanosoma</taxon>
    </lineage>
</organism>
<sequence>MVLPRKLVGQCCLLLQKKQTAASYMANAGKVGNEEKWAQAAMEYLHEKRHCNDSRKRQHDVDNERRMAFAFDRYCSVNEKIFTERLSRLSDRMTEALETIKQLGMDHALEEALMLSSEQPPLNFRRPTLTPPVAGYEPGFGLDVPQLRSRQAEYPPVGRPTDAMEFGEEKDPSFPLVESFRVEDLTTQCLNELEERHGEIREAAPTTGVEGEAWEAYVALQKKALARQQLIFELCNNGELRERYDSDVAFRQRVWEERGMLPLEIERERLHEEPRHYAQEPAYHPFRKM</sequence>